<accession>A0ABV4TXG6</accession>
<proteinExistence type="predicted"/>
<dbReference type="CDD" id="cd22367">
    <property type="entry name" value="XPF_ERCC4_MUS81-like"/>
    <property type="match status" value="1"/>
</dbReference>
<dbReference type="RefSeq" id="WP_373656805.1">
    <property type="nucleotide sequence ID" value="NZ_JBGUAW010000010.1"/>
</dbReference>
<keyword evidence="3" id="KW-1185">Reference proteome</keyword>
<dbReference type="EMBL" id="JBGUAW010000010">
    <property type="protein sequence ID" value="MFA9462017.1"/>
    <property type="molecule type" value="Genomic_DNA"/>
</dbReference>
<evidence type="ECO:0000313" key="2">
    <source>
        <dbReference type="EMBL" id="MFA9462017.1"/>
    </source>
</evidence>
<dbReference type="Gene3D" id="1.10.150.20">
    <property type="entry name" value="5' to 3' exonuclease, C-terminal subdomain"/>
    <property type="match status" value="1"/>
</dbReference>
<dbReference type="SUPFAM" id="SSF47781">
    <property type="entry name" value="RuvA domain 2-like"/>
    <property type="match status" value="1"/>
</dbReference>
<protein>
    <submittedName>
        <fullName evidence="2">ERCC4 domain-containing protein</fullName>
    </submittedName>
</protein>
<dbReference type="Proteomes" id="UP001575181">
    <property type="component" value="Unassembled WGS sequence"/>
</dbReference>
<dbReference type="InterPro" id="IPR010994">
    <property type="entry name" value="RuvA_2-like"/>
</dbReference>
<sequence length="219" mass="24511">MSRLGTSAKITADPAQRGRLAEHLEEIQGAELEFEELDVGDFLLDGETVVEYKSGTDFILAVVDKEVFDTANRMKAHYRRPVFLVEGDHFTARFHQTPFDVHWAIGHLTGALEIPVLYSPSPKDSAMLLYTLAVEAQQKAGDAEQPLRPNRPETRREGIRFLVEGLPGVDPEMARALLRHFGTARAVFQAGREELLEVEGMREKVADRISDLLDSKKGK</sequence>
<gene>
    <name evidence="2" type="ORF">ACERLL_14425</name>
</gene>
<evidence type="ECO:0000313" key="3">
    <source>
        <dbReference type="Proteomes" id="UP001575181"/>
    </source>
</evidence>
<reference evidence="2 3" key="1">
    <citation type="submission" date="2024-08" db="EMBL/GenBank/DDBJ databases">
        <title>Whole-genome sequencing of halo(alkali)philic microorganisms from hypersaline lakes.</title>
        <authorList>
            <person name="Sorokin D.Y."/>
            <person name="Merkel A.Y."/>
            <person name="Messina E."/>
            <person name="Yakimov M."/>
        </authorList>
    </citation>
    <scope>NUCLEOTIDE SEQUENCE [LARGE SCALE GENOMIC DNA]</scope>
    <source>
        <strain evidence="2 3">Cl-TMA</strain>
    </source>
</reference>
<evidence type="ECO:0000259" key="1">
    <source>
        <dbReference type="SMART" id="SM00891"/>
    </source>
</evidence>
<organism evidence="2 3">
    <name type="scientific">Thiohalorhabdus methylotrophus</name>
    <dbReference type="NCBI Taxonomy" id="3242694"/>
    <lineage>
        <taxon>Bacteria</taxon>
        <taxon>Pseudomonadati</taxon>
        <taxon>Pseudomonadota</taxon>
        <taxon>Gammaproteobacteria</taxon>
        <taxon>Thiohalorhabdales</taxon>
        <taxon>Thiohalorhabdaceae</taxon>
        <taxon>Thiohalorhabdus</taxon>
    </lineage>
</organism>
<dbReference type="Pfam" id="PF02732">
    <property type="entry name" value="ERCC4"/>
    <property type="match status" value="1"/>
</dbReference>
<comment type="caution">
    <text evidence="2">The sequence shown here is derived from an EMBL/GenBank/DDBJ whole genome shotgun (WGS) entry which is preliminary data.</text>
</comment>
<dbReference type="Gene3D" id="3.40.50.10130">
    <property type="match status" value="1"/>
</dbReference>
<name>A0ABV4TXG6_9GAMM</name>
<dbReference type="SMART" id="SM00891">
    <property type="entry name" value="ERCC4"/>
    <property type="match status" value="1"/>
</dbReference>
<dbReference type="SUPFAM" id="SSF52980">
    <property type="entry name" value="Restriction endonuclease-like"/>
    <property type="match status" value="1"/>
</dbReference>
<dbReference type="Pfam" id="PF14520">
    <property type="entry name" value="HHH_5"/>
    <property type="match status" value="1"/>
</dbReference>
<feature type="domain" description="ERCC4" evidence="1">
    <location>
        <begin position="9"/>
        <end position="89"/>
    </location>
</feature>
<dbReference type="InterPro" id="IPR006166">
    <property type="entry name" value="ERCC4_domain"/>
</dbReference>
<dbReference type="InterPro" id="IPR011335">
    <property type="entry name" value="Restrct_endonuc-II-like"/>
</dbReference>